<dbReference type="GO" id="GO:0005524">
    <property type="term" value="F:ATP binding"/>
    <property type="evidence" value="ECO:0007669"/>
    <property type="project" value="UniProtKB-KW"/>
</dbReference>
<dbReference type="PRINTS" id="PR00344">
    <property type="entry name" value="BCTRLSENSOR"/>
</dbReference>
<reference evidence="8" key="1">
    <citation type="submission" date="2019-08" db="EMBL/GenBank/DDBJ databases">
        <authorList>
            <person name="Kucharzyk K."/>
            <person name="Murdoch R.W."/>
            <person name="Higgins S."/>
            <person name="Loffler F."/>
        </authorList>
    </citation>
    <scope>NUCLEOTIDE SEQUENCE</scope>
</reference>
<dbReference type="InterPro" id="IPR036890">
    <property type="entry name" value="HATPase_C_sf"/>
</dbReference>
<evidence type="ECO:0000256" key="2">
    <source>
        <dbReference type="ARBA" id="ARBA00022679"/>
    </source>
</evidence>
<accession>A0A644ZFP7</accession>
<gene>
    <name evidence="8" type="primary">fixL_1</name>
    <name evidence="8" type="ORF">SDC9_85760</name>
</gene>
<dbReference type="PANTHER" id="PTHR43065:SF10">
    <property type="entry name" value="PEROXIDE STRESS-ACTIVATED HISTIDINE KINASE MAK3"/>
    <property type="match status" value="1"/>
</dbReference>
<dbReference type="EC" id="2.7.13.3" evidence="8"/>
<dbReference type="InterPro" id="IPR003661">
    <property type="entry name" value="HisK_dim/P_dom"/>
</dbReference>
<evidence type="ECO:0000256" key="5">
    <source>
        <dbReference type="ARBA" id="ARBA00022840"/>
    </source>
</evidence>
<dbReference type="SUPFAM" id="SSF47384">
    <property type="entry name" value="Homodimeric domain of signal transducing histidine kinase"/>
    <property type="match status" value="1"/>
</dbReference>
<dbReference type="PANTHER" id="PTHR43065">
    <property type="entry name" value="SENSOR HISTIDINE KINASE"/>
    <property type="match status" value="1"/>
</dbReference>
<dbReference type="InterPro" id="IPR004358">
    <property type="entry name" value="Sig_transdc_His_kin-like_C"/>
</dbReference>
<name>A0A644ZFP7_9ZZZZ</name>
<keyword evidence="2 8" id="KW-0808">Transferase</keyword>
<proteinExistence type="predicted"/>
<dbReference type="Pfam" id="PF02518">
    <property type="entry name" value="HATPase_c"/>
    <property type="match status" value="1"/>
</dbReference>
<dbReference type="GO" id="GO:0000155">
    <property type="term" value="F:phosphorelay sensor kinase activity"/>
    <property type="evidence" value="ECO:0007669"/>
    <property type="project" value="InterPro"/>
</dbReference>
<dbReference type="EMBL" id="VSSQ01008531">
    <property type="protein sequence ID" value="MPM39128.1"/>
    <property type="molecule type" value="Genomic_DNA"/>
</dbReference>
<dbReference type="SMART" id="SM00387">
    <property type="entry name" value="HATPase_c"/>
    <property type="match status" value="1"/>
</dbReference>
<evidence type="ECO:0000313" key="8">
    <source>
        <dbReference type="EMBL" id="MPM39128.1"/>
    </source>
</evidence>
<evidence type="ECO:0000256" key="6">
    <source>
        <dbReference type="ARBA" id="ARBA00023012"/>
    </source>
</evidence>
<dbReference type="PROSITE" id="PS50109">
    <property type="entry name" value="HIS_KIN"/>
    <property type="match status" value="1"/>
</dbReference>
<dbReference type="SMART" id="SM00388">
    <property type="entry name" value="HisKA"/>
    <property type="match status" value="1"/>
</dbReference>
<protein>
    <submittedName>
        <fullName evidence="8">Sensor protein FixL</fullName>
        <ecNumber evidence="8">2.7.13.3</ecNumber>
    </submittedName>
</protein>
<evidence type="ECO:0000256" key="1">
    <source>
        <dbReference type="ARBA" id="ARBA00022553"/>
    </source>
</evidence>
<dbReference type="Gene3D" id="1.10.287.130">
    <property type="match status" value="1"/>
</dbReference>
<dbReference type="InterPro" id="IPR036097">
    <property type="entry name" value="HisK_dim/P_sf"/>
</dbReference>
<evidence type="ECO:0000259" key="7">
    <source>
        <dbReference type="PROSITE" id="PS50109"/>
    </source>
</evidence>
<dbReference type="CDD" id="cd00082">
    <property type="entry name" value="HisKA"/>
    <property type="match status" value="1"/>
</dbReference>
<dbReference type="AlphaFoldDB" id="A0A644ZFP7"/>
<dbReference type="InterPro" id="IPR005467">
    <property type="entry name" value="His_kinase_dom"/>
</dbReference>
<evidence type="ECO:0000256" key="4">
    <source>
        <dbReference type="ARBA" id="ARBA00022777"/>
    </source>
</evidence>
<feature type="domain" description="Histidine kinase" evidence="7">
    <location>
        <begin position="70"/>
        <end position="285"/>
    </location>
</feature>
<keyword evidence="4" id="KW-0418">Kinase</keyword>
<sequence length="289" mass="31851">MEFRLEVAGAEGPVWLSGQLEDVAHDGIESRLLSLRDITAKVESEQRHAYQEANLQYLSRYNAMGDMAMVIAHELGQPLAAAGNFLTGIRSRLTADTLDRDDARYAVERAERQLARAAQIVASVKRYVQRIESTAGRQDLNAIIAESLYFVRLRAAERGVTVEEELCGESLPINGESVLIGQVILNFCLNAIDEVSRPENTDKRIRVTSRREQGRACCAVTDWGRGMAAVTGDRLLSSAFSNKVDGSGIGLVLSERIVERHAGTVTIERQRPSGTVVTMRLPLAEADRR</sequence>
<comment type="caution">
    <text evidence="8">The sequence shown here is derived from an EMBL/GenBank/DDBJ whole genome shotgun (WGS) entry which is preliminary data.</text>
</comment>
<dbReference type="InterPro" id="IPR003594">
    <property type="entry name" value="HATPase_dom"/>
</dbReference>
<dbReference type="SUPFAM" id="SSF55874">
    <property type="entry name" value="ATPase domain of HSP90 chaperone/DNA topoisomerase II/histidine kinase"/>
    <property type="match status" value="1"/>
</dbReference>
<keyword evidence="5" id="KW-0067">ATP-binding</keyword>
<organism evidence="8">
    <name type="scientific">bioreactor metagenome</name>
    <dbReference type="NCBI Taxonomy" id="1076179"/>
    <lineage>
        <taxon>unclassified sequences</taxon>
        <taxon>metagenomes</taxon>
        <taxon>ecological metagenomes</taxon>
    </lineage>
</organism>
<dbReference type="Gene3D" id="3.30.565.10">
    <property type="entry name" value="Histidine kinase-like ATPase, C-terminal domain"/>
    <property type="match status" value="1"/>
</dbReference>
<keyword evidence="6" id="KW-0902">Two-component regulatory system</keyword>
<keyword evidence="3" id="KW-0547">Nucleotide-binding</keyword>
<evidence type="ECO:0000256" key="3">
    <source>
        <dbReference type="ARBA" id="ARBA00022741"/>
    </source>
</evidence>
<keyword evidence="1" id="KW-0597">Phosphoprotein</keyword>